<evidence type="ECO:0000259" key="2">
    <source>
        <dbReference type="Pfam" id="PF24476"/>
    </source>
</evidence>
<organism evidence="3 4">
    <name type="scientific">Trichoglossum hirsutum</name>
    <dbReference type="NCBI Taxonomy" id="265104"/>
    <lineage>
        <taxon>Eukaryota</taxon>
        <taxon>Fungi</taxon>
        <taxon>Dikarya</taxon>
        <taxon>Ascomycota</taxon>
        <taxon>Pezizomycotina</taxon>
        <taxon>Geoglossomycetes</taxon>
        <taxon>Geoglossales</taxon>
        <taxon>Geoglossaceae</taxon>
        <taxon>Trichoglossum</taxon>
    </lineage>
</organism>
<evidence type="ECO:0008006" key="5">
    <source>
        <dbReference type="Google" id="ProtNLM"/>
    </source>
</evidence>
<dbReference type="InterPro" id="IPR038305">
    <property type="entry name" value="HeLo_sf"/>
</dbReference>
<dbReference type="Pfam" id="PF24476">
    <property type="entry name" value="DUF7580"/>
    <property type="match status" value="1"/>
</dbReference>
<dbReference type="AlphaFoldDB" id="A0A9P8LFJ1"/>
<reference evidence="3" key="1">
    <citation type="submission" date="2021-03" db="EMBL/GenBank/DDBJ databases">
        <title>Comparative genomics and phylogenomic investigation of the class Geoglossomycetes provide insights into ecological specialization and systematics.</title>
        <authorList>
            <person name="Melie T."/>
            <person name="Pirro S."/>
            <person name="Miller A.N."/>
            <person name="Quandt A."/>
        </authorList>
    </citation>
    <scope>NUCLEOTIDE SEQUENCE</scope>
    <source>
        <strain evidence="3">CAQ_001_2017</strain>
    </source>
</reference>
<dbReference type="InterPro" id="IPR011009">
    <property type="entry name" value="Kinase-like_dom_sf"/>
</dbReference>
<protein>
    <recommendedName>
        <fullName evidence="5">Protein kinase domain-containing protein</fullName>
    </recommendedName>
</protein>
<name>A0A9P8LFJ1_9PEZI</name>
<dbReference type="InterPro" id="IPR056002">
    <property type="entry name" value="DUF7580"/>
</dbReference>
<dbReference type="PANTHER" id="PTHR37542">
    <property type="entry name" value="HELO DOMAIN-CONTAINING PROTEIN-RELATED"/>
    <property type="match status" value="1"/>
</dbReference>
<dbReference type="Proteomes" id="UP000750711">
    <property type="component" value="Unassembled WGS sequence"/>
</dbReference>
<comment type="caution">
    <text evidence="3">The sequence shown here is derived from an EMBL/GenBank/DDBJ whole genome shotgun (WGS) entry which is preliminary data.</text>
</comment>
<feature type="domain" description="Prion-inhibition and propagation HeLo" evidence="1">
    <location>
        <begin position="9"/>
        <end position="191"/>
    </location>
</feature>
<dbReference type="PANTHER" id="PTHR37542:SF1">
    <property type="entry name" value="PRION-INHIBITION AND PROPAGATION HELO DOMAIN-CONTAINING PROTEIN"/>
    <property type="match status" value="1"/>
</dbReference>
<dbReference type="EMBL" id="JAGHQM010000244">
    <property type="protein sequence ID" value="KAH0563160.1"/>
    <property type="molecule type" value="Genomic_DNA"/>
</dbReference>
<dbReference type="Gene3D" id="1.20.120.1020">
    <property type="entry name" value="Prion-inhibition and propagation, HeLo domain"/>
    <property type="match status" value="1"/>
</dbReference>
<keyword evidence="4" id="KW-1185">Reference proteome</keyword>
<evidence type="ECO:0000259" key="1">
    <source>
        <dbReference type="Pfam" id="PF14479"/>
    </source>
</evidence>
<evidence type="ECO:0000313" key="3">
    <source>
        <dbReference type="EMBL" id="KAH0563160.1"/>
    </source>
</evidence>
<feature type="domain" description="DUF7580" evidence="2">
    <location>
        <begin position="361"/>
        <end position="559"/>
    </location>
</feature>
<evidence type="ECO:0000313" key="4">
    <source>
        <dbReference type="Proteomes" id="UP000750711"/>
    </source>
</evidence>
<dbReference type="SUPFAM" id="SSF56112">
    <property type="entry name" value="Protein kinase-like (PK-like)"/>
    <property type="match status" value="1"/>
</dbReference>
<dbReference type="InterPro" id="IPR029498">
    <property type="entry name" value="HeLo_dom"/>
</dbReference>
<accession>A0A9P8LFJ1</accession>
<sequence>MNEVIFTTVMQLYRASVAAYDMYLEARDFPSAYLQLRFGLVIERQRLQLWAREISHNEQSPQDYMLWGLFKAILVKTLAALEGGTRTMEEYEHDAGFPDMTDLSGSIREIEILETLSVPNIAPGSSRNISSIARSIKFVMRDKKRLEQLVKELCYLNDSLNKLTSSLQQESSRRRLRSYLSAEDVEQLQLLQEAAAFLEHYDIERMASTKRILTDSPRSNPLDLKSVTGAGLLDIPSDFEISGDFLSFEAPFQADQTRTLAVYRRTDGHEETVLVDWRCVRDDTWRRKNPASFQKRVDGLAKILNQDLRSLDLCVLHCVGYYHQNSMTTGYIFRPPPGASLTQYPTTLFSLFTNVQRSSDIPDLDERFEIAKGLVSTVFEFHNMGWMHKSLQSKNVLFWPSDDPRGRPNLKKPYLLGFDISRPNLPGEVSEKPMSSAEDDVYRHPSYKGSDPHSFIPPYDIYSLGILLFEIGMWRSISQGHRRSRSSSRRDVSPYDPQLIEKVATGPVADLGRHMGGKYRDAVLACLNLDFDRVWDDNAGPERMLKFQSEVQKRVVDPIASCKF</sequence>
<dbReference type="Gene3D" id="1.10.510.10">
    <property type="entry name" value="Transferase(Phosphotransferase) domain 1"/>
    <property type="match status" value="1"/>
</dbReference>
<proteinExistence type="predicted"/>
<gene>
    <name evidence="3" type="ORF">GP486_002268</name>
</gene>
<dbReference type="Pfam" id="PF14479">
    <property type="entry name" value="HeLo"/>
    <property type="match status" value="1"/>
</dbReference>